<dbReference type="SUPFAM" id="SSF52540">
    <property type="entry name" value="P-loop containing nucleoside triphosphate hydrolases"/>
    <property type="match status" value="1"/>
</dbReference>
<dbReference type="Proteomes" id="UP001295469">
    <property type="component" value="Chromosome C03"/>
</dbReference>
<dbReference type="PANTHER" id="PTHR11017">
    <property type="entry name" value="LEUCINE-RICH REPEAT-CONTAINING PROTEIN"/>
    <property type="match status" value="1"/>
</dbReference>
<organism evidence="1">
    <name type="scientific">Brassica napus</name>
    <name type="common">Rape</name>
    <dbReference type="NCBI Taxonomy" id="3708"/>
    <lineage>
        <taxon>Eukaryota</taxon>
        <taxon>Viridiplantae</taxon>
        <taxon>Streptophyta</taxon>
        <taxon>Embryophyta</taxon>
        <taxon>Tracheophyta</taxon>
        <taxon>Spermatophyta</taxon>
        <taxon>Magnoliopsida</taxon>
        <taxon>eudicotyledons</taxon>
        <taxon>Gunneridae</taxon>
        <taxon>Pentapetalae</taxon>
        <taxon>rosids</taxon>
        <taxon>malvids</taxon>
        <taxon>Brassicales</taxon>
        <taxon>Brassicaceae</taxon>
        <taxon>Brassiceae</taxon>
        <taxon>Brassica</taxon>
    </lineage>
</organism>
<dbReference type="InterPro" id="IPR044974">
    <property type="entry name" value="Disease_R_plants"/>
</dbReference>
<dbReference type="AlphaFoldDB" id="A0A816HYB0"/>
<accession>A0A816HYB0</accession>
<dbReference type="EMBL" id="HG994367">
    <property type="protein sequence ID" value="CAF1697898.1"/>
    <property type="molecule type" value="Genomic_DNA"/>
</dbReference>
<proteinExistence type="predicted"/>
<evidence type="ECO:0000313" key="1">
    <source>
        <dbReference type="EMBL" id="CAF1697898.1"/>
    </source>
</evidence>
<dbReference type="GO" id="GO:0006952">
    <property type="term" value="P:defense response"/>
    <property type="evidence" value="ECO:0007669"/>
    <property type="project" value="InterPro"/>
</dbReference>
<dbReference type="Gramene" id="CDX70858">
    <property type="protein sequence ID" value="CDX70858"/>
    <property type="gene ID" value="GSBRNA2T00140755001"/>
</dbReference>
<name>A0A816HYB0_BRANA</name>
<dbReference type="OMA" id="SRELFCH"/>
<reference evidence="1" key="1">
    <citation type="submission" date="2021-01" db="EMBL/GenBank/DDBJ databases">
        <authorList>
            <consortium name="Genoscope - CEA"/>
            <person name="William W."/>
        </authorList>
    </citation>
    <scope>NUCLEOTIDE SEQUENCE</scope>
</reference>
<sequence>MLRESIRRSTLILDDVGCDELKALGNLIQGLRFGSKVIVTSEDVYKLKTNGINKIYKVVFPSKEEALQISSYAAFGQKSPPRSYVVKAVEVAKFVAPFPLGLKVLGSSFRGKSKDEWMVKVPKLGTYFENNNQDIEKVIRFAFDGLSDTQKNTLHGLVSSMRCGRDVNNTTFTFMECVKLRRD</sequence>
<gene>
    <name evidence="1" type="ORF">DARMORV10_C03P10760.1</name>
</gene>
<protein>
    <submittedName>
        <fullName evidence="1">(rape) hypothetical protein</fullName>
    </submittedName>
</protein>
<dbReference type="PANTHER" id="PTHR11017:SF543">
    <property type="entry name" value="TIR DOMAIN-CONTAINING PROTEIN"/>
    <property type="match status" value="1"/>
</dbReference>
<dbReference type="InterPro" id="IPR027417">
    <property type="entry name" value="P-loop_NTPase"/>
</dbReference>